<feature type="transmembrane region" description="Helical" evidence="7">
    <location>
        <begin position="540"/>
        <end position="559"/>
    </location>
</feature>
<feature type="region of interest" description="Disordered" evidence="6">
    <location>
        <begin position="733"/>
        <end position="763"/>
    </location>
</feature>
<feature type="transmembrane region" description="Helical" evidence="7">
    <location>
        <begin position="303"/>
        <end position="322"/>
    </location>
</feature>
<feature type="transmembrane region" description="Helical" evidence="7">
    <location>
        <begin position="272"/>
        <end position="291"/>
    </location>
</feature>
<feature type="compositionally biased region" description="Low complexity" evidence="6">
    <location>
        <begin position="167"/>
        <end position="176"/>
    </location>
</feature>
<feature type="transmembrane region" description="Helical" evidence="7">
    <location>
        <begin position="447"/>
        <end position="470"/>
    </location>
</feature>
<evidence type="ECO:0000256" key="3">
    <source>
        <dbReference type="ARBA" id="ARBA00022692"/>
    </source>
</evidence>
<sequence>MRSDIYHINPTNMNERAGETVPDVLVTNNQLNGNDGNAGITTHHNGINSTYTPLTNGLNHTSTAGIPVPMPIVPNAEISIVNTAPIPMSGNHLNGIGGVGTYKNTIVIDGQPKRKVSIVSDPASEARNVGAYDNPAYEQNPHRKISQTSTHSHTEIGPTRRKSILVNSNSTATSTALSPPPIGHDNESDRGSLHSYGDNTRPYRSTALDNLNAKIYQHQQEESLEGYGNKLEESWIYTFCLKCRGEENKPSWEPPHWQKICPFPLCPSFRQFARLFVLILIGILIWFTAYVIIGDSAAPGGQLFNLVVLTVAANFGGWIISLTTLPRLIGMLAVGLLFQNIGLVHLDGDFSIVTAHLRKFALTIILTRAGLEMEPEAFRKVYKTILKLGIIPWMMEAVIILLTSHFFLDLPWIWAFLLGAVIAAVSPAVVVPCLFRLRSKGYGVAKGIPTLIIAVSGIDDALSVALFGIISSVMFSDRGLGYQISQAPICIIGGLGFGVIWGYMARFFPERNDEYVVPLRTIMLFAGGLVAIYGSERLEYEGAGPLAVVFSAFTSNLFWCKQGWEVDDNPVGTAFEIVWMVFEPILFSITGAAIKIKELDGDIVYLGVACIVIGAIGRIFCTAGIAFGDRLNTKEKFFVAISWMSKATVQAALAPVALRNLDENASDAEKRYAYIVQTLCILSIMLTAPLGAILITLTGPRLLTRTKQPQVLEGWRRSHRPSIRDISIIDEEEEREDPELPADKTTAVNTQSNAHINNIGYNH</sequence>
<protein>
    <submittedName>
        <fullName evidence="9">(Mediterranean fruit fly) hypothetical protein</fullName>
    </submittedName>
</protein>
<dbReference type="InterPro" id="IPR006153">
    <property type="entry name" value="Cation/H_exchanger_TM"/>
</dbReference>
<dbReference type="GO" id="GO:0015297">
    <property type="term" value="F:antiporter activity"/>
    <property type="evidence" value="ECO:0007669"/>
    <property type="project" value="InterPro"/>
</dbReference>
<evidence type="ECO:0000256" key="4">
    <source>
        <dbReference type="ARBA" id="ARBA00022989"/>
    </source>
</evidence>
<feature type="transmembrane region" description="Helical" evidence="7">
    <location>
        <begin position="388"/>
        <end position="407"/>
    </location>
</feature>
<evidence type="ECO:0000256" key="5">
    <source>
        <dbReference type="ARBA" id="ARBA00023136"/>
    </source>
</evidence>
<evidence type="ECO:0000313" key="10">
    <source>
        <dbReference type="Proteomes" id="UP000606786"/>
    </source>
</evidence>
<feature type="domain" description="Cation/H+ exchanger transmembrane" evidence="8">
    <location>
        <begin position="313"/>
        <end position="689"/>
    </location>
</feature>
<dbReference type="Proteomes" id="UP000606786">
    <property type="component" value="Unassembled WGS sequence"/>
</dbReference>
<evidence type="ECO:0000259" key="8">
    <source>
        <dbReference type="Pfam" id="PF00999"/>
    </source>
</evidence>
<dbReference type="PANTHER" id="PTHR31102:SF1">
    <property type="entry name" value="CATION_H+ EXCHANGER DOMAIN-CONTAINING PROTEIN"/>
    <property type="match status" value="1"/>
</dbReference>
<dbReference type="InterPro" id="IPR051843">
    <property type="entry name" value="CPA1_transporter"/>
</dbReference>
<comment type="caution">
    <text evidence="9">The sequence shown here is derived from an EMBL/GenBank/DDBJ whole genome shotgun (WGS) entry which is preliminary data.</text>
</comment>
<dbReference type="InterPro" id="IPR038770">
    <property type="entry name" value="Na+/solute_symporter_sf"/>
</dbReference>
<feature type="transmembrane region" description="Helical" evidence="7">
    <location>
        <begin position="515"/>
        <end position="534"/>
    </location>
</feature>
<evidence type="ECO:0000256" key="1">
    <source>
        <dbReference type="ARBA" id="ARBA00004141"/>
    </source>
</evidence>
<evidence type="ECO:0000313" key="9">
    <source>
        <dbReference type="EMBL" id="CAD6997881.1"/>
    </source>
</evidence>
<dbReference type="GO" id="GO:0016020">
    <property type="term" value="C:membrane"/>
    <property type="evidence" value="ECO:0007669"/>
    <property type="project" value="UniProtKB-SubCell"/>
</dbReference>
<comment type="similarity">
    <text evidence="2">Belongs to the monovalent cation:proton antiporter 1 (CPA1) transporter (TC 2.A.36) family.</text>
</comment>
<comment type="subcellular location">
    <subcellularLocation>
        <location evidence="1">Membrane</location>
        <topology evidence="1">Multi-pass membrane protein</topology>
    </subcellularLocation>
</comment>
<feature type="transmembrane region" description="Helical" evidence="7">
    <location>
        <begin position="571"/>
        <end position="591"/>
    </location>
</feature>
<feature type="region of interest" description="Disordered" evidence="6">
    <location>
        <begin position="132"/>
        <end position="199"/>
    </location>
</feature>
<keyword evidence="10" id="KW-1185">Reference proteome</keyword>
<dbReference type="EMBL" id="CAJHJT010000012">
    <property type="protein sequence ID" value="CAD6997881.1"/>
    <property type="molecule type" value="Genomic_DNA"/>
</dbReference>
<evidence type="ECO:0000256" key="6">
    <source>
        <dbReference type="SAM" id="MobiDB-lite"/>
    </source>
</evidence>
<evidence type="ECO:0000256" key="2">
    <source>
        <dbReference type="ARBA" id="ARBA00007367"/>
    </source>
</evidence>
<feature type="transmembrane region" description="Helical" evidence="7">
    <location>
        <begin position="328"/>
        <end position="346"/>
    </location>
</feature>
<evidence type="ECO:0000256" key="7">
    <source>
        <dbReference type="SAM" id="Phobius"/>
    </source>
</evidence>
<keyword evidence="3 7" id="KW-0812">Transmembrane</keyword>
<feature type="transmembrane region" description="Helical" evidence="7">
    <location>
        <begin position="637"/>
        <end position="654"/>
    </location>
</feature>
<feature type="transmembrane region" description="Helical" evidence="7">
    <location>
        <begin position="603"/>
        <end position="625"/>
    </location>
</feature>
<feature type="transmembrane region" description="Helical" evidence="7">
    <location>
        <begin position="413"/>
        <end position="435"/>
    </location>
</feature>
<keyword evidence="4 7" id="KW-1133">Transmembrane helix</keyword>
<dbReference type="AlphaFoldDB" id="A0A811UGG1"/>
<proteinExistence type="inferred from homology"/>
<accession>A0A811UGG1</accession>
<dbReference type="OrthoDB" id="423807at2759"/>
<dbReference type="Pfam" id="PF00999">
    <property type="entry name" value="Na_H_Exchanger"/>
    <property type="match status" value="1"/>
</dbReference>
<reference evidence="9" key="1">
    <citation type="submission" date="2020-11" db="EMBL/GenBank/DDBJ databases">
        <authorList>
            <person name="Whitehead M."/>
        </authorList>
    </citation>
    <scope>NUCLEOTIDE SEQUENCE</scope>
    <source>
        <strain evidence="9">EGII</strain>
    </source>
</reference>
<dbReference type="GO" id="GO:1902600">
    <property type="term" value="P:proton transmembrane transport"/>
    <property type="evidence" value="ECO:0007669"/>
    <property type="project" value="InterPro"/>
</dbReference>
<organism evidence="9 10">
    <name type="scientific">Ceratitis capitata</name>
    <name type="common">Mediterranean fruit fly</name>
    <name type="synonym">Tephritis capitata</name>
    <dbReference type="NCBI Taxonomy" id="7213"/>
    <lineage>
        <taxon>Eukaryota</taxon>
        <taxon>Metazoa</taxon>
        <taxon>Ecdysozoa</taxon>
        <taxon>Arthropoda</taxon>
        <taxon>Hexapoda</taxon>
        <taxon>Insecta</taxon>
        <taxon>Pterygota</taxon>
        <taxon>Neoptera</taxon>
        <taxon>Endopterygota</taxon>
        <taxon>Diptera</taxon>
        <taxon>Brachycera</taxon>
        <taxon>Muscomorpha</taxon>
        <taxon>Tephritoidea</taxon>
        <taxon>Tephritidae</taxon>
        <taxon>Ceratitis</taxon>
        <taxon>Ceratitis</taxon>
    </lineage>
</organism>
<name>A0A811UGG1_CERCA</name>
<keyword evidence="5 7" id="KW-0472">Membrane</keyword>
<dbReference type="PANTHER" id="PTHR31102">
    <property type="match status" value="1"/>
</dbReference>
<feature type="transmembrane region" description="Helical" evidence="7">
    <location>
        <begin position="482"/>
        <end position="503"/>
    </location>
</feature>
<dbReference type="Gene3D" id="1.20.1530.20">
    <property type="match status" value="1"/>
</dbReference>
<gene>
    <name evidence="9" type="ORF">CCAP1982_LOCUS6500</name>
</gene>
<feature type="compositionally biased region" description="Polar residues" evidence="6">
    <location>
        <begin position="746"/>
        <end position="763"/>
    </location>
</feature>
<feature type="transmembrane region" description="Helical" evidence="7">
    <location>
        <begin position="674"/>
        <end position="697"/>
    </location>
</feature>